<gene>
    <name evidence="1" type="ORF">DIURU_003619</name>
</gene>
<evidence type="ECO:0000313" key="1">
    <source>
        <dbReference type="EMBL" id="KAA8901249.1"/>
    </source>
</evidence>
<reference evidence="1 2" key="1">
    <citation type="submission" date="2019-07" db="EMBL/GenBank/DDBJ databases">
        <title>Genome assembly of two rare yeast pathogens: Diutina rugosa and Trichomonascus ciferrii.</title>
        <authorList>
            <person name="Mixao V."/>
            <person name="Saus E."/>
            <person name="Hansen A."/>
            <person name="Lass-Flor C."/>
            <person name="Gabaldon T."/>
        </authorList>
    </citation>
    <scope>NUCLEOTIDE SEQUENCE [LARGE SCALE GENOMIC DNA]</scope>
    <source>
        <strain evidence="1 2">CBS 613</strain>
    </source>
</reference>
<dbReference type="Proteomes" id="UP000449547">
    <property type="component" value="Unassembled WGS sequence"/>
</dbReference>
<comment type="caution">
    <text evidence="1">The sequence shown here is derived from an EMBL/GenBank/DDBJ whole genome shotgun (WGS) entry which is preliminary data.</text>
</comment>
<organism evidence="1 2">
    <name type="scientific">Diutina rugosa</name>
    <name type="common">Yeast</name>
    <name type="synonym">Candida rugosa</name>
    <dbReference type="NCBI Taxonomy" id="5481"/>
    <lineage>
        <taxon>Eukaryota</taxon>
        <taxon>Fungi</taxon>
        <taxon>Dikarya</taxon>
        <taxon>Ascomycota</taxon>
        <taxon>Saccharomycotina</taxon>
        <taxon>Pichiomycetes</taxon>
        <taxon>Debaryomycetaceae</taxon>
        <taxon>Diutina</taxon>
    </lineage>
</organism>
<dbReference type="GeneID" id="54782270"/>
<dbReference type="VEuPathDB" id="FungiDB:DIURU_003619"/>
<proteinExistence type="predicted"/>
<name>A0A642ULR5_DIURU</name>
<evidence type="ECO:0008006" key="3">
    <source>
        <dbReference type="Google" id="ProtNLM"/>
    </source>
</evidence>
<dbReference type="EMBL" id="SWFT01000105">
    <property type="protein sequence ID" value="KAA8901249.1"/>
    <property type="molecule type" value="Genomic_DNA"/>
</dbReference>
<dbReference type="OrthoDB" id="416217at2759"/>
<dbReference type="RefSeq" id="XP_034011872.1">
    <property type="nucleotide sequence ID" value="XM_034156401.1"/>
</dbReference>
<dbReference type="AlphaFoldDB" id="A0A642ULR5"/>
<keyword evidence="2" id="KW-1185">Reference proteome</keyword>
<sequence>MLPSATPFPPPAPQIQSEVAVFIDIVERQRYHWFLDQFNELGIWGSMIPHRCFAAEYSDRRPYLYLALLACSSTHSPDLSPVVEAQSAQIAEFHRATDIGHTERAQRTLLEVVISIVLVLCGIAGRDHLSPYLRAVCYNQGQLYDALASPVAAACADSIAAGSDAIVWASAVQSVTILKYFIGKKFQLATPVARAGIAAYPAGLDVPIPPPMMASVFYLNQFEVTELNSGFARAQFPQLSQSSRGSVAGLSDSLKLRQLVWHLIKLEYVTNNPQDSFRFDLTPPIALQREQLPTQGESHTHQPIVHTFALPQLSGIDEYYPPPSVLANPKGIAINLLREHAIATAHAHDPHVIRDCRYRGQFVMRMIDESSMDPNTKAKWHGYFDWTIR</sequence>
<protein>
    <recommendedName>
        <fullName evidence="3">Transcription factor domain-containing protein</fullName>
    </recommendedName>
</protein>
<accession>A0A642ULR5</accession>
<evidence type="ECO:0000313" key="2">
    <source>
        <dbReference type="Proteomes" id="UP000449547"/>
    </source>
</evidence>